<organism evidence="1 3">
    <name type="scientific">Halodesulfurarchaeum formicicum</name>
    <dbReference type="NCBI Taxonomy" id="1873524"/>
    <lineage>
        <taxon>Archaea</taxon>
        <taxon>Methanobacteriati</taxon>
        <taxon>Methanobacteriota</taxon>
        <taxon>Stenosarchaea group</taxon>
        <taxon>Halobacteria</taxon>
        <taxon>Halobacteriales</taxon>
        <taxon>Halobacteriaceae</taxon>
        <taxon>Halodesulfurarchaeum</taxon>
    </lineage>
</organism>
<dbReference type="Proteomes" id="UP000186165">
    <property type="component" value="Chromosome"/>
</dbReference>
<evidence type="ECO:0000313" key="3">
    <source>
        <dbReference type="Proteomes" id="UP000185608"/>
    </source>
</evidence>
<keyword evidence="4" id="KW-1185">Reference proteome</keyword>
<dbReference type="KEGG" id="halh:HTSR_0326"/>
<reference evidence="4" key="2">
    <citation type="submission" date="2016-08" db="EMBL/GenBank/DDBJ databases">
        <title>Discovery of first anaerobic lithoheterotrophic haloarchae widely represented in hypersaline habitats.</title>
        <authorList>
            <person name="Sorokin D.Y."/>
            <person name="Kublanov I.V."/>
            <person name="Roman P."/>
            <person name="Sinninghe Damste J.S."/>
            <person name="Golyshin P.N."/>
            <person name="Rojo D."/>
            <person name="Ciordia S."/>
            <person name="Mena Md.C."/>
            <person name="Ferrer M."/>
            <person name="Smedile F."/>
            <person name="Messina E."/>
            <person name="La Cono V."/>
            <person name="Yakimov M.M."/>
        </authorList>
    </citation>
    <scope>NUCLEOTIDE SEQUENCE [LARGE SCALE GENOMIC DNA]</scope>
    <source>
        <strain evidence="4">HSR6</strain>
    </source>
</reference>
<dbReference type="Proteomes" id="UP000185608">
    <property type="component" value="Chromosome"/>
</dbReference>
<sequence>MEQDTQARLESIVDRLSGDEDVTAEELQEIAEGLETGKKYTCATCQMFCTGEDIMVIYDTENESFLQIEVPMDEAEPLVVTRVD</sequence>
<proteinExistence type="predicted"/>
<accession>A0A1J1AAH6</accession>
<reference evidence="2" key="3">
    <citation type="journal article" date="2017" name="ISME J.">
        <title>Discovery of anaerobic lithoheterotrophic haloarchaea, ubiquitous in hypersaline habitats.</title>
        <authorList>
            <person name="Sorokin D.Y."/>
            <person name="Messina E."/>
            <person name="Smedile F."/>
            <person name="Roman P."/>
            <person name="Damste J.S.S."/>
            <person name="Ciordia S."/>
            <person name="Mena M.C."/>
            <person name="Ferrer M."/>
            <person name="Golyshin P.N."/>
            <person name="Kublanov I.V."/>
            <person name="Samarov N.I."/>
            <person name="Toshchakov S.V."/>
            <person name="La Cono V."/>
            <person name="Yakimov M.M."/>
        </authorList>
    </citation>
    <scope>NUCLEOTIDE SEQUENCE</scope>
    <source>
        <strain evidence="2">HSR6</strain>
    </source>
</reference>
<name>A0A1D8S2D2_9EURY</name>
<dbReference type="KEGG" id="hhsr:HSR6_0312"/>
<dbReference type="RefSeq" id="WP_070364290.1">
    <property type="nucleotide sequence ID" value="NZ_CP016070.1"/>
</dbReference>
<evidence type="ECO:0000313" key="4">
    <source>
        <dbReference type="Proteomes" id="UP000186165"/>
    </source>
</evidence>
<gene>
    <name evidence="2" type="ORF">HSR6_0312</name>
    <name evidence="1" type="ORF">HTSR_0326</name>
</gene>
<protein>
    <submittedName>
        <fullName evidence="1">Uncharacterized protein</fullName>
    </submittedName>
</protein>
<dbReference type="AlphaFoldDB" id="A0A1D8S2D2"/>
<evidence type="ECO:0000313" key="1">
    <source>
        <dbReference type="EMBL" id="AOW79527.1"/>
    </source>
</evidence>
<accession>A0A1D8S2D2</accession>
<reference evidence="1 3" key="1">
    <citation type="submission" date="2016-06" db="EMBL/GenBank/DDBJ databases">
        <title>Discovery of anaerobic lithoheterotrophic haloarchaeon capable of sulfur respiration by hydrogen and formate.</title>
        <authorList>
            <person name="Sorokin D.Y."/>
            <person name="Kublanov I.V."/>
            <person name="Roman P."/>
            <person name="Sinninghe Damste J.S."/>
            <person name="Golyshin P.N."/>
            <person name="Rojo D."/>
            <person name="Ciordia S."/>
            <person name="Mena Md.C."/>
            <person name="Ferrer M."/>
            <person name="Smedile F."/>
            <person name="Messina E."/>
            <person name="La Cono V."/>
            <person name="Yakimov M.M."/>
        </authorList>
    </citation>
    <scope>NUCLEOTIDE SEQUENCE [LARGE SCALE GENOMIC DNA]</scope>
    <source>
        <strain evidence="1 3">HTSR1</strain>
    </source>
</reference>
<dbReference type="EMBL" id="CP016070">
    <property type="protein sequence ID" value="AOW79527.1"/>
    <property type="molecule type" value="Genomic_DNA"/>
</dbReference>
<dbReference type="GeneID" id="30416837"/>
<evidence type="ECO:0000313" key="2">
    <source>
        <dbReference type="EMBL" id="APE94779.1"/>
    </source>
</evidence>
<dbReference type="STRING" id="1873524.HSR6_0312"/>
<dbReference type="EMBL" id="CP016804">
    <property type="protein sequence ID" value="APE94779.1"/>
    <property type="molecule type" value="Genomic_DNA"/>
</dbReference>